<dbReference type="GO" id="GO:0009228">
    <property type="term" value="P:thiamine biosynthetic process"/>
    <property type="evidence" value="ECO:0007669"/>
    <property type="project" value="UniProtKB-KW"/>
</dbReference>
<dbReference type="SUPFAM" id="SSF51905">
    <property type="entry name" value="FAD/NAD(P)-binding domain"/>
    <property type="match status" value="1"/>
</dbReference>
<comment type="pathway">
    <text evidence="1">Cofactor biosynthesis; thiamine diphosphate biosynthesis.</text>
</comment>
<name>A0A5C5WQ93_9BACT</name>
<dbReference type="UniPathway" id="UPA00060"/>
<proteinExistence type="predicted"/>
<evidence type="ECO:0000259" key="4">
    <source>
        <dbReference type="Pfam" id="PF01266"/>
    </source>
</evidence>
<dbReference type="Gene3D" id="3.30.9.10">
    <property type="entry name" value="D-Amino Acid Oxidase, subunit A, domain 2"/>
    <property type="match status" value="1"/>
</dbReference>
<accession>A0A5C5WQ93</accession>
<gene>
    <name evidence="5" type="primary">thiO</name>
    <name evidence="5" type="ORF">Pla22_06920</name>
</gene>
<dbReference type="InterPro" id="IPR006076">
    <property type="entry name" value="FAD-dep_OxRdtase"/>
</dbReference>
<keyword evidence="2" id="KW-0784">Thiamine biosynthesis</keyword>
<dbReference type="SUPFAM" id="SSF54373">
    <property type="entry name" value="FAD-linked reductases, C-terminal domain"/>
    <property type="match status" value="1"/>
</dbReference>
<dbReference type="InterPro" id="IPR012727">
    <property type="entry name" value="Gly_oxidase_ThiO"/>
</dbReference>
<dbReference type="Gene3D" id="3.50.50.60">
    <property type="entry name" value="FAD/NAD(P)-binding domain"/>
    <property type="match status" value="1"/>
</dbReference>
<sequence>MTMQNRITIIGGGVIGLSLAWEMSKRGCAVTVLDQGSMASATSWTATGILPPANFELATDPLDQLRGLSHRLYPEWSQQLQTLTGIDIGLRRCGGWYLADSAGERAAMIGMRSYWEDLSIDCESVEISQLAEREPELASWAASVSDVAAWWVPDEHQIRPPRLLSALIAACRKSGVELIENCRVSGIQSSPADSIVNIKTDKQTYQCDDVVVCSGSWSGQIAEQLQLQQSIIPIRGQILLLKTERPLLKAVLNLGNRYIVAREDGYTLIGSCEQEAGFNPVTQPDIISGLDDFAVSMLPSLKSATRVKSWAGLRPMTFDGFPMIGRVPNHKHIYVAAGHYRSGIHLAPATAVTLASAILNQPSEMELDAFRIGKQQTR</sequence>
<dbReference type="Pfam" id="PF01266">
    <property type="entry name" value="DAO"/>
    <property type="match status" value="1"/>
</dbReference>
<evidence type="ECO:0000313" key="6">
    <source>
        <dbReference type="Proteomes" id="UP000316598"/>
    </source>
</evidence>
<dbReference type="InterPro" id="IPR036188">
    <property type="entry name" value="FAD/NAD-bd_sf"/>
</dbReference>
<dbReference type="GO" id="GO:0009229">
    <property type="term" value="P:thiamine diphosphate biosynthetic process"/>
    <property type="evidence" value="ECO:0007669"/>
    <property type="project" value="UniProtKB-UniPathway"/>
</dbReference>
<dbReference type="EMBL" id="SJPI01000001">
    <property type="protein sequence ID" value="TWT53064.1"/>
    <property type="molecule type" value="Genomic_DNA"/>
</dbReference>
<dbReference type="EC" id="1.4.3.19" evidence="5"/>
<evidence type="ECO:0000256" key="2">
    <source>
        <dbReference type="ARBA" id="ARBA00022977"/>
    </source>
</evidence>
<dbReference type="GO" id="GO:0050660">
    <property type="term" value="F:flavin adenine dinucleotide binding"/>
    <property type="evidence" value="ECO:0007669"/>
    <property type="project" value="InterPro"/>
</dbReference>
<evidence type="ECO:0000256" key="1">
    <source>
        <dbReference type="ARBA" id="ARBA00004948"/>
    </source>
</evidence>
<organism evidence="5 6">
    <name type="scientific">Rubripirellula amarantea</name>
    <dbReference type="NCBI Taxonomy" id="2527999"/>
    <lineage>
        <taxon>Bacteria</taxon>
        <taxon>Pseudomonadati</taxon>
        <taxon>Planctomycetota</taxon>
        <taxon>Planctomycetia</taxon>
        <taxon>Pirellulales</taxon>
        <taxon>Pirellulaceae</taxon>
        <taxon>Rubripirellula</taxon>
    </lineage>
</organism>
<dbReference type="AlphaFoldDB" id="A0A5C5WQ93"/>
<dbReference type="NCBIfam" id="TIGR02352">
    <property type="entry name" value="thiamin_ThiO"/>
    <property type="match status" value="1"/>
</dbReference>
<dbReference type="PANTHER" id="PTHR13847">
    <property type="entry name" value="SARCOSINE DEHYDROGENASE-RELATED"/>
    <property type="match status" value="1"/>
</dbReference>
<dbReference type="GO" id="GO:0005737">
    <property type="term" value="C:cytoplasm"/>
    <property type="evidence" value="ECO:0007669"/>
    <property type="project" value="TreeGrafter"/>
</dbReference>
<dbReference type="Proteomes" id="UP000316598">
    <property type="component" value="Unassembled WGS sequence"/>
</dbReference>
<protein>
    <submittedName>
        <fullName evidence="5">Glycine oxidase</fullName>
        <ecNumber evidence="5">1.4.3.19</ecNumber>
    </submittedName>
</protein>
<keyword evidence="6" id="KW-1185">Reference proteome</keyword>
<evidence type="ECO:0000313" key="5">
    <source>
        <dbReference type="EMBL" id="TWT53064.1"/>
    </source>
</evidence>
<keyword evidence="3 5" id="KW-0560">Oxidoreductase</keyword>
<dbReference type="PANTHER" id="PTHR13847:SF289">
    <property type="entry name" value="GLYCINE OXIDASE"/>
    <property type="match status" value="1"/>
</dbReference>
<reference evidence="5 6" key="1">
    <citation type="submission" date="2019-02" db="EMBL/GenBank/DDBJ databases">
        <title>Deep-cultivation of Planctomycetes and their phenomic and genomic characterization uncovers novel biology.</title>
        <authorList>
            <person name="Wiegand S."/>
            <person name="Jogler M."/>
            <person name="Boedeker C."/>
            <person name="Pinto D."/>
            <person name="Vollmers J."/>
            <person name="Rivas-Marin E."/>
            <person name="Kohn T."/>
            <person name="Peeters S.H."/>
            <person name="Heuer A."/>
            <person name="Rast P."/>
            <person name="Oberbeckmann S."/>
            <person name="Bunk B."/>
            <person name="Jeske O."/>
            <person name="Meyerdierks A."/>
            <person name="Storesund J.E."/>
            <person name="Kallscheuer N."/>
            <person name="Luecker S."/>
            <person name="Lage O.M."/>
            <person name="Pohl T."/>
            <person name="Merkel B.J."/>
            <person name="Hornburger P."/>
            <person name="Mueller R.-W."/>
            <person name="Bruemmer F."/>
            <person name="Labrenz M."/>
            <person name="Spormann A.M."/>
            <person name="Op Den Camp H."/>
            <person name="Overmann J."/>
            <person name="Amann R."/>
            <person name="Jetten M.S.M."/>
            <person name="Mascher T."/>
            <person name="Medema M.H."/>
            <person name="Devos D.P."/>
            <person name="Kaster A.-K."/>
            <person name="Ovreas L."/>
            <person name="Rohde M."/>
            <person name="Galperin M.Y."/>
            <person name="Jogler C."/>
        </authorList>
    </citation>
    <scope>NUCLEOTIDE SEQUENCE [LARGE SCALE GENOMIC DNA]</scope>
    <source>
        <strain evidence="5 6">Pla22</strain>
    </source>
</reference>
<feature type="domain" description="FAD dependent oxidoreductase" evidence="4">
    <location>
        <begin position="6"/>
        <end position="355"/>
    </location>
</feature>
<comment type="caution">
    <text evidence="5">The sequence shown here is derived from an EMBL/GenBank/DDBJ whole genome shotgun (WGS) entry which is preliminary data.</text>
</comment>
<evidence type="ECO:0000256" key="3">
    <source>
        <dbReference type="ARBA" id="ARBA00023002"/>
    </source>
</evidence>
<dbReference type="GO" id="GO:0043799">
    <property type="term" value="F:glycine oxidase activity"/>
    <property type="evidence" value="ECO:0007669"/>
    <property type="project" value="UniProtKB-EC"/>
</dbReference>